<dbReference type="AlphaFoldDB" id="A0A0V8QET2"/>
<organism evidence="1 2">
    <name type="scientific">Acetivibrio ethanolgignens</name>
    <dbReference type="NCBI Taxonomy" id="290052"/>
    <lineage>
        <taxon>Bacteria</taxon>
        <taxon>Bacillati</taxon>
        <taxon>Bacillota</taxon>
        <taxon>Clostridia</taxon>
        <taxon>Eubacteriales</taxon>
        <taxon>Oscillospiraceae</taxon>
        <taxon>Acetivibrio</taxon>
    </lineage>
</organism>
<protein>
    <recommendedName>
        <fullName evidence="3">HipA-like C-terminal domain-containing protein</fullName>
    </recommendedName>
</protein>
<sequence>MAGRKEGVIYNNENWLLKYPDNMKEKDLKGIDVSYGNNPIAEYIGSHVYQLLGIPVHETLLGTRNGKCVVGCKDFVGDLEKLTEFREFKVSYVPHFINAEGDITNGTGMDIEEAKLCLKEHPYLSNVPEVEDRFWTMFVVDTLNGNPDRNNGNWGCVQDLQTREYRLAPVYDNGNCLYFRLSNEKMKEALKDHNRMLQLAISNTQSRFTKDGHIVNPFKYLKDNRVKQLEVIRNLNIDDVCKIILEATDNTVMVEFYKELYTLRLQELRCILETQYTNELDVF</sequence>
<dbReference type="RefSeq" id="WP_058353012.1">
    <property type="nucleotide sequence ID" value="NZ_CABMMD010000162.1"/>
</dbReference>
<evidence type="ECO:0000313" key="2">
    <source>
        <dbReference type="Proteomes" id="UP000054874"/>
    </source>
</evidence>
<comment type="caution">
    <text evidence="1">The sequence shown here is derived from an EMBL/GenBank/DDBJ whole genome shotgun (WGS) entry which is preliminary data.</text>
</comment>
<dbReference type="Gene3D" id="1.10.1070.20">
    <property type="match status" value="1"/>
</dbReference>
<reference evidence="1 2" key="1">
    <citation type="submission" date="2015-11" db="EMBL/GenBank/DDBJ databases">
        <title>Butyribacter intestini gen. nov., sp. nov., a butyric acid-producing bacterium of the family Lachnospiraceae isolated from the human faeces.</title>
        <authorList>
            <person name="Zou Y."/>
            <person name="Xue W."/>
            <person name="Luo G."/>
            <person name="Lv M."/>
        </authorList>
    </citation>
    <scope>NUCLEOTIDE SEQUENCE [LARGE SCALE GENOMIC DNA]</scope>
    <source>
        <strain evidence="1 2">ACET-33324</strain>
    </source>
</reference>
<dbReference type="EMBL" id="LNAM01000162">
    <property type="protein sequence ID" value="KSV58742.1"/>
    <property type="molecule type" value="Genomic_DNA"/>
</dbReference>
<evidence type="ECO:0008006" key="3">
    <source>
        <dbReference type="Google" id="ProtNLM"/>
    </source>
</evidence>
<evidence type="ECO:0000313" key="1">
    <source>
        <dbReference type="EMBL" id="KSV58742.1"/>
    </source>
</evidence>
<gene>
    <name evidence="1" type="ORF">ASU35_11810</name>
</gene>
<dbReference type="Gene3D" id="3.30.200.120">
    <property type="match status" value="1"/>
</dbReference>
<dbReference type="STRING" id="290052.ASU35_11810"/>
<proteinExistence type="predicted"/>
<name>A0A0V8QET2_9FIRM</name>
<dbReference type="Proteomes" id="UP000054874">
    <property type="component" value="Unassembled WGS sequence"/>
</dbReference>
<dbReference type="CDD" id="cd17792">
    <property type="entry name" value="CtkA"/>
    <property type="match status" value="1"/>
</dbReference>
<accession>A0A0V8QET2</accession>
<keyword evidence="2" id="KW-1185">Reference proteome</keyword>